<reference evidence="1 2" key="1">
    <citation type="submission" date="2014-03" db="EMBL/GenBank/DDBJ databases">
        <title>Genomics of Bifidobacteria.</title>
        <authorList>
            <person name="Ventura M."/>
            <person name="Milani C."/>
            <person name="Lugli G.A."/>
        </authorList>
    </citation>
    <scope>NUCLEOTIDE SEQUENCE [LARGE SCALE GENOMIC DNA]</scope>
    <source>
        <strain evidence="1 2">LMG 10738</strain>
    </source>
</reference>
<evidence type="ECO:0000313" key="1">
    <source>
        <dbReference type="EMBL" id="KFI62983.1"/>
    </source>
</evidence>
<dbReference type="AlphaFoldDB" id="A0A087AW33"/>
<evidence type="ECO:0000313" key="2">
    <source>
        <dbReference type="Proteomes" id="UP000029067"/>
    </source>
</evidence>
<protein>
    <recommendedName>
        <fullName evidence="3">Helix-turn-helix domain-containing protein</fullName>
    </recommendedName>
</protein>
<name>A0A087AW33_9BIFI</name>
<proteinExistence type="predicted"/>
<organism evidence="1 2">
    <name type="scientific">Bifidobacterium cuniculi</name>
    <dbReference type="NCBI Taxonomy" id="1688"/>
    <lineage>
        <taxon>Bacteria</taxon>
        <taxon>Bacillati</taxon>
        <taxon>Actinomycetota</taxon>
        <taxon>Actinomycetes</taxon>
        <taxon>Bifidobacteriales</taxon>
        <taxon>Bifidobacteriaceae</taxon>
        <taxon>Bifidobacterium</taxon>
    </lineage>
</organism>
<sequence>MVISSCPVCRISGGMAHITHRYPRTHRVNEAARLLNMSERNIYNLRLKKLHPSKRLTLITTHSLNRYLTEPLADHITLDHKPTLREACQLLHCTRSHIYALETQGRLSLDRTNPKLIRVDPTPLITLLGGPVPHPTLHSHTLN</sequence>
<keyword evidence="2" id="KW-1185">Reference proteome</keyword>
<dbReference type="EMBL" id="JGYV01000010">
    <property type="protein sequence ID" value="KFI62983.1"/>
    <property type="molecule type" value="Genomic_DNA"/>
</dbReference>
<comment type="caution">
    <text evidence="1">The sequence shown here is derived from an EMBL/GenBank/DDBJ whole genome shotgun (WGS) entry which is preliminary data.</text>
</comment>
<evidence type="ECO:0008006" key="3">
    <source>
        <dbReference type="Google" id="ProtNLM"/>
    </source>
</evidence>
<dbReference type="Proteomes" id="UP000029067">
    <property type="component" value="Unassembled WGS sequence"/>
</dbReference>
<accession>A0A087AW33</accession>
<gene>
    <name evidence="1" type="ORF">BCUN_0816</name>
</gene>